<gene>
    <name evidence="1" type="ORF">LTR37_004334</name>
</gene>
<evidence type="ECO:0000313" key="1">
    <source>
        <dbReference type="EMBL" id="KAK3719476.1"/>
    </source>
</evidence>
<evidence type="ECO:0000313" key="2">
    <source>
        <dbReference type="Proteomes" id="UP001281147"/>
    </source>
</evidence>
<proteinExistence type="predicted"/>
<sequence length="283" mass="30740">MSDSSIKPTRLSPWLSNNVESEQKSNGQADSHADQVASAKGTSHGRETPAQDKQTTVSTNNARTDHQAAPTTSMNYPIDENLFHSAPSQPLEDNATNAEDTAYQEPPHEQLLAPPDFQPFFTLIEDPETGEHHHPTVHYMFSDDDPEFLTSAALDALDTAEDGSAEVRQTGPVEERCVIVDMAADGKTVASASSLSPEWQALKTTITQAPSLFNNSEKAAKGLVLKISGQEKMPAVMSRGKRRPQEQDAGIDELLKKFGDRLQSLDEALGTRDVDNEGALTTE</sequence>
<accession>A0ACC3NM39</accession>
<keyword evidence="2" id="KW-1185">Reference proteome</keyword>
<protein>
    <submittedName>
        <fullName evidence="1">Uncharacterized protein</fullName>
    </submittedName>
</protein>
<comment type="caution">
    <text evidence="1">The sequence shown here is derived from an EMBL/GenBank/DDBJ whole genome shotgun (WGS) entry which is preliminary data.</text>
</comment>
<reference evidence="1" key="1">
    <citation type="submission" date="2023-07" db="EMBL/GenBank/DDBJ databases">
        <title>Black Yeasts Isolated from many extreme environments.</title>
        <authorList>
            <person name="Coleine C."/>
            <person name="Stajich J.E."/>
            <person name="Selbmann L."/>
        </authorList>
    </citation>
    <scope>NUCLEOTIDE SEQUENCE</scope>
    <source>
        <strain evidence="1">CCFEE 5714</strain>
    </source>
</reference>
<dbReference type="Proteomes" id="UP001281147">
    <property type="component" value="Unassembled WGS sequence"/>
</dbReference>
<dbReference type="EMBL" id="JAUTXU010000026">
    <property type="protein sequence ID" value="KAK3719476.1"/>
    <property type="molecule type" value="Genomic_DNA"/>
</dbReference>
<organism evidence="1 2">
    <name type="scientific">Vermiconidia calcicola</name>
    <dbReference type="NCBI Taxonomy" id="1690605"/>
    <lineage>
        <taxon>Eukaryota</taxon>
        <taxon>Fungi</taxon>
        <taxon>Dikarya</taxon>
        <taxon>Ascomycota</taxon>
        <taxon>Pezizomycotina</taxon>
        <taxon>Dothideomycetes</taxon>
        <taxon>Dothideomycetidae</taxon>
        <taxon>Mycosphaerellales</taxon>
        <taxon>Extremaceae</taxon>
        <taxon>Vermiconidia</taxon>
    </lineage>
</organism>
<name>A0ACC3NM39_9PEZI</name>